<keyword evidence="3" id="KW-1185">Reference proteome</keyword>
<dbReference type="FunFam" id="3.40.50.720:FF:000141">
    <property type="entry name" value="tRNA threonylcarbamoyladenosine dehydratase"/>
    <property type="match status" value="1"/>
</dbReference>
<evidence type="ECO:0000313" key="3">
    <source>
        <dbReference type="Proteomes" id="UP000463470"/>
    </source>
</evidence>
<reference evidence="2 3" key="1">
    <citation type="submission" date="2020-01" db="EMBL/GenBank/DDBJ databases">
        <title>Whole-genome sequence of Heliobacterium undosum DSM 13378.</title>
        <authorList>
            <person name="Kyndt J.A."/>
            <person name="Meyer T.E."/>
        </authorList>
    </citation>
    <scope>NUCLEOTIDE SEQUENCE [LARGE SCALE GENOMIC DNA]</scope>
    <source>
        <strain evidence="2 3">DSM 13378</strain>
    </source>
</reference>
<dbReference type="InterPro" id="IPR035985">
    <property type="entry name" value="Ubiquitin-activating_enz"/>
</dbReference>
<dbReference type="GO" id="GO:0061504">
    <property type="term" value="P:cyclic threonylcarbamoyladenosine biosynthetic process"/>
    <property type="evidence" value="ECO:0007669"/>
    <property type="project" value="TreeGrafter"/>
</dbReference>
<sequence>MRQHAFARTELIIGDKGIERLASATVAVFGVGGVGSFTVEALARSGVGHLVLVDHDEICLTNVNRQLHALHSTVGRPKVEVMAERVMDINPQAKVTCHRRFYGVEAGEEIITPELDYVVDAIDTVKGKLTIIEKAKAVGVPVVSALGAGNKLDPTRFQVADIYETTMDPLAKVMRKELRKRGVDKLKVVYSTEAPRPLKGEAACADNCICPHPEGPFGASCKQKRQIPGSISFVPSVAGLILASVVVRDILEASGLLTAAK</sequence>
<dbReference type="OrthoDB" id="9804150at2"/>
<dbReference type="CDD" id="cd00755">
    <property type="entry name" value="YgdL_like"/>
    <property type="match status" value="1"/>
</dbReference>
<comment type="caution">
    <text evidence="2">The sequence shown here is derived from an EMBL/GenBank/DDBJ whole genome shotgun (WGS) entry which is preliminary data.</text>
</comment>
<dbReference type="SUPFAM" id="SSF69572">
    <property type="entry name" value="Activating enzymes of the ubiquitin-like proteins"/>
    <property type="match status" value="1"/>
</dbReference>
<evidence type="ECO:0000313" key="2">
    <source>
        <dbReference type="EMBL" id="MZP30967.1"/>
    </source>
</evidence>
<organism evidence="2 3">
    <name type="scientific">Heliomicrobium undosum</name>
    <dbReference type="NCBI Taxonomy" id="121734"/>
    <lineage>
        <taxon>Bacteria</taxon>
        <taxon>Bacillati</taxon>
        <taxon>Bacillota</taxon>
        <taxon>Clostridia</taxon>
        <taxon>Eubacteriales</taxon>
        <taxon>Heliobacteriaceae</taxon>
        <taxon>Heliomicrobium</taxon>
    </lineage>
</organism>
<gene>
    <name evidence="2" type="ORF">GTO91_14715</name>
</gene>
<name>A0A845L2Y7_9FIRM</name>
<evidence type="ECO:0000259" key="1">
    <source>
        <dbReference type="Pfam" id="PF00899"/>
    </source>
</evidence>
<dbReference type="InterPro" id="IPR000594">
    <property type="entry name" value="ThiF_NAD_FAD-bd"/>
</dbReference>
<dbReference type="GO" id="GO:0008641">
    <property type="term" value="F:ubiquitin-like modifier activating enzyme activity"/>
    <property type="evidence" value="ECO:0007669"/>
    <property type="project" value="InterPro"/>
</dbReference>
<dbReference type="InterPro" id="IPR045886">
    <property type="entry name" value="ThiF/MoeB/HesA"/>
</dbReference>
<dbReference type="GO" id="GO:0061503">
    <property type="term" value="F:tRNA threonylcarbamoyladenosine dehydratase"/>
    <property type="evidence" value="ECO:0007669"/>
    <property type="project" value="TreeGrafter"/>
</dbReference>
<proteinExistence type="predicted"/>
<dbReference type="PANTHER" id="PTHR43267">
    <property type="entry name" value="TRNA THREONYLCARBAMOYLADENOSINE DEHYDRATASE"/>
    <property type="match status" value="1"/>
</dbReference>
<protein>
    <submittedName>
        <fullName evidence="2">tRNA threonylcarbamoyladenosine dehydratase</fullName>
    </submittedName>
</protein>
<dbReference type="RefSeq" id="WP_161259486.1">
    <property type="nucleotide sequence ID" value="NZ_WXEY01000022.1"/>
</dbReference>
<dbReference type="Gene3D" id="3.40.50.720">
    <property type="entry name" value="NAD(P)-binding Rossmann-like Domain"/>
    <property type="match status" value="1"/>
</dbReference>
<dbReference type="PANTHER" id="PTHR43267:SF1">
    <property type="entry name" value="TRNA THREONYLCARBAMOYLADENOSINE DEHYDRATASE"/>
    <property type="match status" value="1"/>
</dbReference>
<accession>A0A845L2Y7</accession>
<feature type="domain" description="THIF-type NAD/FAD binding fold" evidence="1">
    <location>
        <begin position="12"/>
        <end position="247"/>
    </location>
</feature>
<dbReference type="Proteomes" id="UP000463470">
    <property type="component" value="Unassembled WGS sequence"/>
</dbReference>
<dbReference type="EMBL" id="WXEY01000022">
    <property type="protein sequence ID" value="MZP30967.1"/>
    <property type="molecule type" value="Genomic_DNA"/>
</dbReference>
<dbReference type="AlphaFoldDB" id="A0A845L2Y7"/>
<dbReference type="Pfam" id="PF00899">
    <property type="entry name" value="ThiF"/>
    <property type="match status" value="1"/>
</dbReference>